<dbReference type="SUPFAM" id="SSF159121">
    <property type="entry name" value="BC4932-like"/>
    <property type="match status" value="1"/>
</dbReference>
<dbReference type="InterPro" id="IPR036166">
    <property type="entry name" value="YxeA-like_sf"/>
</dbReference>
<proteinExistence type="predicted"/>
<dbReference type="EMBL" id="JARLKZ010000025">
    <property type="protein sequence ID" value="MEC0243603.1"/>
    <property type="molecule type" value="Genomic_DNA"/>
</dbReference>
<organism evidence="2 3">
    <name type="scientific">Paenibacillus dokdonensis</name>
    <dbReference type="NCBI Taxonomy" id="2567944"/>
    <lineage>
        <taxon>Bacteria</taxon>
        <taxon>Bacillati</taxon>
        <taxon>Bacillota</taxon>
        <taxon>Bacilli</taxon>
        <taxon>Bacillales</taxon>
        <taxon>Paenibacillaceae</taxon>
        <taxon>Paenibacillus</taxon>
    </lineage>
</organism>
<keyword evidence="1" id="KW-0812">Transmembrane</keyword>
<protein>
    <submittedName>
        <fullName evidence="2">YxeA family protein</fullName>
    </submittedName>
</protein>
<evidence type="ECO:0000313" key="2">
    <source>
        <dbReference type="EMBL" id="MEC0243603.1"/>
    </source>
</evidence>
<dbReference type="Proteomes" id="UP001344632">
    <property type="component" value="Unassembled WGS sequence"/>
</dbReference>
<accession>A0ABU6GV68</accession>
<dbReference type="InterPro" id="IPR006542">
    <property type="entry name" value="DUF1093"/>
</dbReference>
<evidence type="ECO:0000313" key="3">
    <source>
        <dbReference type="Proteomes" id="UP001344632"/>
    </source>
</evidence>
<keyword evidence="3" id="KW-1185">Reference proteome</keyword>
<reference evidence="2 3" key="1">
    <citation type="submission" date="2023-03" db="EMBL/GenBank/DDBJ databases">
        <title>Bacillus Genome Sequencing.</title>
        <authorList>
            <person name="Dunlap C."/>
        </authorList>
    </citation>
    <scope>NUCLEOTIDE SEQUENCE [LARGE SCALE GENOMIC DNA]</scope>
    <source>
        <strain evidence="2 3">BD-525</strain>
    </source>
</reference>
<evidence type="ECO:0000256" key="1">
    <source>
        <dbReference type="SAM" id="Phobius"/>
    </source>
</evidence>
<keyword evidence="1" id="KW-0472">Membrane</keyword>
<dbReference type="PANTHER" id="PTHR36433">
    <property type="entry name" value="HYPOTHETICAL CYTOSOLIC PROTEIN"/>
    <property type="match status" value="1"/>
</dbReference>
<dbReference type="Pfam" id="PF06486">
    <property type="entry name" value="DUF1093"/>
    <property type="match status" value="1"/>
</dbReference>
<dbReference type="NCBIfam" id="TIGR01655">
    <property type="entry name" value="yxeA_fam"/>
    <property type="match status" value="1"/>
</dbReference>
<feature type="transmembrane region" description="Helical" evidence="1">
    <location>
        <begin position="6"/>
        <end position="25"/>
    </location>
</feature>
<dbReference type="Gene3D" id="2.40.50.480">
    <property type="match status" value="1"/>
</dbReference>
<sequence>MKKITISVTAMIALMIGVIFFLQNVNFKRIGTEKYYVQIQEGKKTAGRADSGEKIKYYEYGLRGFDENGQEKTLSFTANKDLRKDAFLCLYVKNNGVVSYQEVSDGELPDQAKEKVKGLHS</sequence>
<keyword evidence="1" id="KW-1133">Transmembrane helix</keyword>
<name>A0ABU6GV68_9BACL</name>
<gene>
    <name evidence="2" type="ORF">P4H66_27670</name>
</gene>
<dbReference type="RefSeq" id="WP_326091327.1">
    <property type="nucleotide sequence ID" value="NZ_JARLKZ010000025.1"/>
</dbReference>
<comment type="caution">
    <text evidence="2">The sequence shown here is derived from an EMBL/GenBank/DDBJ whole genome shotgun (WGS) entry which is preliminary data.</text>
</comment>
<dbReference type="PANTHER" id="PTHR36433:SF2">
    <property type="entry name" value="YXEA FAMILY PROTEIN"/>
    <property type="match status" value="1"/>
</dbReference>